<reference evidence="4 5" key="1">
    <citation type="submission" date="2019-03" db="EMBL/GenBank/DDBJ databases">
        <title>Above-ground endophytic microbial communities from plants in different locations in the United States.</title>
        <authorList>
            <person name="Frank C."/>
        </authorList>
    </citation>
    <scope>NUCLEOTIDE SEQUENCE [LARGE SCALE GENOMIC DNA]</scope>
    <source>
        <strain evidence="4 5">LP_2_YM</strain>
    </source>
</reference>
<gene>
    <name evidence="4" type="ORF">EC910_11184</name>
</gene>
<evidence type="ECO:0000313" key="5">
    <source>
        <dbReference type="Proteomes" id="UP000295285"/>
    </source>
</evidence>
<feature type="chain" id="PRO_5020414697" evidence="1">
    <location>
        <begin position="27"/>
        <end position="240"/>
    </location>
</feature>
<dbReference type="Pfam" id="PF19886">
    <property type="entry name" value="DUF6359"/>
    <property type="match status" value="1"/>
</dbReference>
<accession>A0A4V2WDD1</accession>
<proteinExistence type="predicted"/>
<feature type="signal peptide" evidence="1">
    <location>
        <begin position="1"/>
        <end position="26"/>
    </location>
</feature>
<evidence type="ECO:0000256" key="1">
    <source>
        <dbReference type="SAM" id="SignalP"/>
    </source>
</evidence>
<dbReference type="AlphaFoldDB" id="A0A4V2WDD1"/>
<organism evidence="4 5">
    <name type="scientific">Bacillus thuringiensis</name>
    <dbReference type="NCBI Taxonomy" id="1428"/>
    <lineage>
        <taxon>Bacteria</taxon>
        <taxon>Bacillati</taxon>
        <taxon>Bacillota</taxon>
        <taxon>Bacilli</taxon>
        <taxon>Bacillales</taxon>
        <taxon>Bacillaceae</taxon>
        <taxon>Bacillus</taxon>
        <taxon>Bacillus cereus group</taxon>
    </lineage>
</organism>
<name>A0A4V2WDD1_BACTU</name>
<keyword evidence="1" id="KW-0732">Signal</keyword>
<evidence type="ECO:0000313" key="4">
    <source>
        <dbReference type="EMBL" id="TCW53486.1"/>
    </source>
</evidence>
<dbReference type="Pfam" id="PF13290">
    <property type="entry name" value="CHB_HEX_C_1"/>
    <property type="match status" value="1"/>
</dbReference>
<evidence type="ECO:0000259" key="3">
    <source>
        <dbReference type="Pfam" id="PF19886"/>
    </source>
</evidence>
<dbReference type="InterPro" id="IPR059177">
    <property type="entry name" value="GH29D-like_dom"/>
</dbReference>
<dbReference type="EMBL" id="SMDG01000011">
    <property type="protein sequence ID" value="TCW53486.1"/>
    <property type="molecule type" value="Genomic_DNA"/>
</dbReference>
<dbReference type="Proteomes" id="UP000295285">
    <property type="component" value="Unassembled WGS sequence"/>
</dbReference>
<evidence type="ECO:0000259" key="2">
    <source>
        <dbReference type="Pfam" id="PF13290"/>
    </source>
</evidence>
<feature type="domain" description="Endonuclease YhcR N-terminal" evidence="3">
    <location>
        <begin position="32"/>
        <end position="141"/>
    </location>
</feature>
<dbReference type="InterPro" id="IPR045939">
    <property type="entry name" value="YhcR_N"/>
</dbReference>
<feature type="domain" description="GH29D-like beta-sandwich" evidence="2">
    <location>
        <begin position="156"/>
        <end position="222"/>
    </location>
</feature>
<protein>
    <submittedName>
        <fullName evidence="4">Chitobiase/beta-hexosaminidase-like protein</fullName>
    </submittedName>
</protein>
<comment type="caution">
    <text evidence="4">The sequence shown here is derived from an EMBL/GenBank/DDBJ whole genome shotgun (WGS) entry which is preliminary data.</text>
</comment>
<sequence>MAVKKLLSVFLSFILLLSFTGTLVQAEENTFMSVEKAIQVFKQQGKTKGTVEGYIVGYTQSPSKYTKDPAKFDDTNVAIADSPNETNPDKIMPVQLPKGDVRAAVNVKDHPENIGKKVSLTGTLELYFSSPGLKSVTAHKFQGEGQNRVSDVVASPGSGEVAKGTAVTLTTNTEGATIYYTLDGSNPTNKSVRYNGQIIVNENSVIKAIAEKEGLTSSAISTFSFIIVNNEPVRIHDIQG</sequence>